<gene>
    <name evidence="9" type="ORF">BN946_scf184844.g126</name>
</gene>
<dbReference type="EMBL" id="CCBP010000097">
    <property type="protein sequence ID" value="CDO71122.1"/>
    <property type="molecule type" value="Genomic_DNA"/>
</dbReference>
<feature type="transmembrane region" description="Helical" evidence="8">
    <location>
        <begin position="113"/>
        <end position="133"/>
    </location>
</feature>
<feature type="transmembrane region" description="Helical" evidence="8">
    <location>
        <begin position="279"/>
        <end position="302"/>
    </location>
</feature>
<feature type="transmembrane region" description="Helical" evidence="8">
    <location>
        <begin position="652"/>
        <end position="672"/>
    </location>
</feature>
<evidence type="ECO:0000256" key="5">
    <source>
        <dbReference type="ARBA" id="ARBA00022989"/>
    </source>
</evidence>
<dbReference type="HOGENOM" id="CLU_010539_1_0_1"/>
<keyword evidence="6 8" id="KW-0472">Membrane</keyword>
<keyword evidence="10" id="KW-1185">Reference proteome</keyword>
<feature type="transmembrane region" description="Helical" evidence="8">
    <location>
        <begin position="220"/>
        <end position="238"/>
    </location>
</feature>
<feature type="transmembrane region" description="Helical" evidence="8">
    <location>
        <begin position="345"/>
        <end position="365"/>
    </location>
</feature>
<evidence type="ECO:0000256" key="2">
    <source>
        <dbReference type="ARBA" id="ARBA00008807"/>
    </source>
</evidence>
<evidence type="ECO:0000256" key="6">
    <source>
        <dbReference type="ARBA" id="ARBA00023136"/>
    </source>
</evidence>
<dbReference type="Proteomes" id="UP000029665">
    <property type="component" value="Unassembled WGS sequence"/>
</dbReference>
<evidence type="ECO:0000313" key="9">
    <source>
        <dbReference type="EMBL" id="CDO71122.1"/>
    </source>
</evidence>
<feature type="transmembrane region" description="Helical" evidence="8">
    <location>
        <begin position="468"/>
        <end position="489"/>
    </location>
</feature>
<dbReference type="OrthoDB" id="77405at2759"/>
<dbReference type="InterPro" id="IPR045035">
    <property type="entry name" value="YSL-like"/>
</dbReference>
<keyword evidence="5 8" id="KW-1133">Transmembrane helix</keyword>
<feature type="transmembrane region" description="Helical" evidence="8">
    <location>
        <begin position="180"/>
        <end position="200"/>
    </location>
</feature>
<comment type="similarity">
    <text evidence="2">Belongs to the oligopeptide OPT transporter family.</text>
</comment>
<accession>A0A060S9D3</accession>
<comment type="subcellular location">
    <subcellularLocation>
        <location evidence="1">Membrane</location>
        <topology evidence="1">Multi-pass membrane protein</topology>
    </subcellularLocation>
</comment>
<reference evidence="9" key="1">
    <citation type="submission" date="2014-01" db="EMBL/GenBank/DDBJ databases">
        <title>The genome of the white-rot fungus Pycnoporus cinnabarinus: a basidiomycete model with a versatile arsenal for lignocellulosic biomass breakdown.</title>
        <authorList>
            <person name="Levasseur A."/>
            <person name="Lomascolo A."/>
            <person name="Ruiz-Duenas F.J."/>
            <person name="Uzan E."/>
            <person name="Piumi F."/>
            <person name="Kues U."/>
            <person name="Ram A.F.J."/>
            <person name="Murat C."/>
            <person name="Haon M."/>
            <person name="Benoit I."/>
            <person name="Arfi Y."/>
            <person name="Chevret D."/>
            <person name="Drula E."/>
            <person name="Kwon M.J."/>
            <person name="Gouret P."/>
            <person name="Lesage-Meessen L."/>
            <person name="Lombard V."/>
            <person name="Mariette J."/>
            <person name="Noirot C."/>
            <person name="Park J."/>
            <person name="Patyshakuliyeva A."/>
            <person name="Wieneger R.A.B."/>
            <person name="Wosten H.A.B."/>
            <person name="Martin F."/>
            <person name="Coutinho P.M."/>
            <person name="de Vries R."/>
            <person name="Martinez A.T."/>
            <person name="Klopp C."/>
            <person name="Pontarotti P."/>
            <person name="Henrissat B."/>
            <person name="Record E."/>
        </authorList>
    </citation>
    <scope>NUCLEOTIDE SEQUENCE [LARGE SCALE GENOMIC DNA]</scope>
    <source>
        <strain evidence="9">BRFM137</strain>
    </source>
</reference>
<keyword evidence="4 8" id="KW-0812">Transmembrane</keyword>
<dbReference type="PANTHER" id="PTHR31645">
    <property type="entry name" value="OLIGOPEPTIDE TRANSPORTER YGL114W-RELATED"/>
    <property type="match status" value="1"/>
</dbReference>
<feature type="transmembrane region" description="Helical" evidence="8">
    <location>
        <begin position="139"/>
        <end position="160"/>
    </location>
</feature>
<evidence type="ECO:0000256" key="8">
    <source>
        <dbReference type="SAM" id="Phobius"/>
    </source>
</evidence>
<evidence type="ECO:0000256" key="4">
    <source>
        <dbReference type="ARBA" id="ARBA00022692"/>
    </source>
</evidence>
<feature type="transmembrane region" description="Helical" evidence="8">
    <location>
        <begin position="496"/>
        <end position="515"/>
    </location>
</feature>
<proteinExistence type="inferred from homology"/>
<feature type="transmembrane region" description="Helical" evidence="8">
    <location>
        <begin position="684"/>
        <end position="711"/>
    </location>
</feature>
<evidence type="ECO:0000256" key="3">
    <source>
        <dbReference type="ARBA" id="ARBA00022448"/>
    </source>
</evidence>
<dbReference type="Pfam" id="PF03169">
    <property type="entry name" value="OPT"/>
    <property type="match status" value="1"/>
</dbReference>
<name>A0A060S9D3_PYCCI</name>
<evidence type="ECO:0000256" key="1">
    <source>
        <dbReference type="ARBA" id="ARBA00004141"/>
    </source>
</evidence>
<feature type="region of interest" description="Disordered" evidence="7">
    <location>
        <begin position="50"/>
        <end position="73"/>
    </location>
</feature>
<evidence type="ECO:0000313" key="10">
    <source>
        <dbReference type="Proteomes" id="UP000029665"/>
    </source>
</evidence>
<feature type="compositionally biased region" description="Basic and acidic residues" evidence="7">
    <location>
        <begin position="53"/>
        <end position="62"/>
    </location>
</feature>
<keyword evidence="3" id="KW-0813">Transport</keyword>
<dbReference type="InterPro" id="IPR004813">
    <property type="entry name" value="OPT"/>
</dbReference>
<dbReference type="AlphaFoldDB" id="A0A060S9D3"/>
<feature type="transmembrane region" description="Helical" evidence="8">
    <location>
        <begin position="586"/>
        <end position="607"/>
    </location>
</feature>
<dbReference type="GO" id="GO:0035673">
    <property type="term" value="F:oligopeptide transmembrane transporter activity"/>
    <property type="evidence" value="ECO:0007669"/>
    <property type="project" value="InterPro"/>
</dbReference>
<comment type="caution">
    <text evidence="9">The sequence shown here is derived from an EMBL/GenBank/DDBJ whole genome shotgun (WGS) entry which is preliminary data.</text>
</comment>
<feature type="transmembrane region" description="Helical" evidence="8">
    <location>
        <begin position="403"/>
        <end position="419"/>
    </location>
</feature>
<dbReference type="GO" id="GO:0000329">
    <property type="term" value="C:fungal-type vacuole membrane"/>
    <property type="evidence" value="ECO:0007669"/>
    <property type="project" value="TreeGrafter"/>
</dbReference>
<protein>
    <submittedName>
        <fullName evidence="9">Uncharacterized protein</fullName>
    </submittedName>
</protein>
<dbReference type="PANTHER" id="PTHR31645:SF3">
    <property type="entry name" value="OLIGOPEPTIDE TRANSPORTER"/>
    <property type="match status" value="1"/>
</dbReference>
<dbReference type="OMA" id="GIGMYLP"/>
<dbReference type="NCBIfam" id="TIGR00728">
    <property type="entry name" value="OPT_sfam"/>
    <property type="match status" value="1"/>
</dbReference>
<sequence>MGLQHSKCFEGILQAQYGPLFPSGPPTAFTAAYAAATAARVVTMSSPTYEPESGLHELHRGDSNGSSSGELAEKKHHIKVVEEEFDANTHDISRPFPPDPNEMVETHQLTLRAILVGCVLGAVVGASNIYLGLKTGFTFGPQLFGAIFGFAIIKPLSKALPESGILGRLFGGPFGPKENCTVQSAATAAGGIGILFVSAMPALYRLNLLSHFPKDDIGKLIALTACAGFFGVFFVIPLRKYYIVKQKLTFPTPAATAITIRALHNSRTGAIVARKKSLALLYSFAAVFCFKVLTGYAPGVIFDWHIGWTLYRLGFSGIIQMENYGWFIEFTPAFFGAGMLSGLNASWSFMMGSVLAWGIIAPSLVKNGLAFGQSISDEFPLVSYNGLSFSNPEKYTSAPSPRYWLLWPGILMMLVYSFVDLGMNSGAIFRNIRKAGINLDVRTWFRDDLTDDPEDEDLSPRADRVPTLWWTTGLLASIVMACAILATMFSMNVGEALLSLVLGFAFSFIGVQSAGTTDVNPVSTVAKASQLIFGGVGKGAGLAQGPAQTMNLTAGVIAAGSAAQSTDMTGDLKTGYLLRAKPRNQFVAQLCGAVVAIFLNVGLFILFTTASPCILYPPDSGECTYSAPSVSAWAAVAVAVTSPKLPIPASSGYTAIALAIVAAVSVVVKYLWIPKKYWHWVPNWNAVGLAFVTPQVYYAFAMAVGSLFNFFWSRRSPASFDMYMFAVAAGMLAGEGMGGVLQALLAVAGVDGSKFGTAIGCPGFEFCG</sequence>
<feature type="transmembrane region" description="Helical" evidence="8">
    <location>
        <begin position="723"/>
        <end position="745"/>
    </location>
</feature>
<evidence type="ECO:0000256" key="7">
    <source>
        <dbReference type="SAM" id="MobiDB-lite"/>
    </source>
</evidence>
<organism evidence="9 10">
    <name type="scientific">Pycnoporus cinnabarinus</name>
    <name type="common">Cinnabar-red polypore</name>
    <name type="synonym">Trametes cinnabarina</name>
    <dbReference type="NCBI Taxonomy" id="5643"/>
    <lineage>
        <taxon>Eukaryota</taxon>
        <taxon>Fungi</taxon>
        <taxon>Dikarya</taxon>
        <taxon>Basidiomycota</taxon>
        <taxon>Agaricomycotina</taxon>
        <taxon>Agaricomycetes</taxon>
        <taxon>Polyporales</taxon>
        <taxon>Polyporaceae</taxon>
        <taxon>Trametes</taxon>
    </lineage>
</organism>
<dbReference type="STRING" id="5643.A0A060S9D3"/>